<comment type="caution">
    <text evidence="2">The sequence shown here is derived from an EMBL/GenBank/DDBJ whole genome shotgun (WGS) entry which is preliminary data.</text>
</comment>
<protein>
    <submittedName>
        <fullName evidence="2">Uncharacterized protein</fullName>
    </submittedName>
</protein>
<keyword evidence="1" id="KW-0472">Membrane</keyword>
<evidence type="ECO:0000256" key="1">
    <source>
        <dbReference type="SAM" id="Phobius"/>
    </source>
</evidence>
<keyword evidence="1" id="KW-0812">Transmembrane</keyword>
<dbReference type="RefSeq" id="WP_272461205.1">
    <property type="nucleotide sequence ID" value="NZ_JAPFQL010000014.1"/>
</dbReference>
<name>A0ABT5GEE7_9MICO</name>
<proteinExistence type="predicted"/>
<evidence type="ECO:0000313" key="2">
    <source>
        <dbReference type="EMBL" id="MDC5696629.1"/>
    </source>
</evidence>
<reference evidence="2 3" key="1">
    <citation type="submission" date="2022-11" db="EMBL/GenBank/DDBJ databases">
        <title>Anaerobic phenanthrene biodegradation by a DNRA strain PheN6.</title>
        <authorList>
            <person name="Zhang Z."/>
        </authorList>
    </citation>
    <scope>NUCLEOTIDE SEQUENCE [LARGE SCALE GENOMIC DNA]</scope>
    <source>
        <strain evidence="2 3">PheN6</strain>
    </source>
</reference>
<gene>
    <name evidence="2" type="ORF">OO014_05120</name>
</gene>
<accession>A0ABT5GEE7</accession>
<organism evidence="2 3">
    <name type="scientific">Intrasporangium calvum</name>
    <dbReference type="NCBI Taxonomy" id="53358"/>
    <lineage>
        <taxon>Bacteria</taxon>
        <taxon>Bacillati</taxon>
        <taxon>Actinomycetota</taxon>
        <taxon>Actinomycetes</taxon>
        <taxon>Micrococcales</taxon>
        <taxon>Intrasporangiaceae</taxon>
        <taxon>Intrasporangium</taxon>
    </lineage>
</organism>
<evidence type="ECO:0000313" key="3">
    <source>
        <dbReference type="Proteomes" id="UP001150259"/>
    </source>
</evidence>
<dbReference type="Proteomes" id="UP001150259">
    <property type="component" value="Unassembled WGS sequence"/>
</dbReference>
<keyword evidence="1" id="KW-1133">Transmembrane helix</keyword>
<sequence length="41" mass="4548">MPPDSKLPLHHPILATVIWSVVLTAVLAPLSIRAFNRRTTD</sequence>
<feature type="transmembrane region" description="Helical" evidence="1">
    <location>
        <begin position="12"/>
        <end position="32"/>
    </location>
</feature>
<dbReference type="EMBL" id="JAPFQL010000014">
    <property type="protein sequence ID" value="MDC5696629.1"/>
    <property type="molecule type" value="Genomic_DNA"/>
</dbReference>
<keyword evidence="3" id="KW-1185">Reference proteome</keyword>